<evidence type="ECO:0000313" key="4">
    <source>
        <dbReference type="Proteomes" id="UP000694308"/>
    </source>
</evidence>
<feature type="compositionally biased region" description="Low complexity" evidence="1">
    <location>
        <begin position="34"/>
        <end position="46"/>
    </location>
</feature>
<keyword evidence="4" id="KW-1185">Reference proteome</keyword>
<accession>A0A949TQJ2</accession>
<gene>
    <name evidence="3" type="ORF">I6U48_11665</name>
</gene>
<evidence type="ECO:0000256" key="2">
    <source>
        <dbReference type="SAM" id="SignalP"/>
    </source>
</evidence>
<reference evidence="3" key="1">
    <citation type="submission" date="2020-12" db="EMBL/GenBank/DDBJ databases">
        <title>Clostridium thailandense sp. nov., a novel acetogenic bacterium isolated from peat land soil in Thailand.</title>
        <authorList>
            <person name="Chaikitkaew S."/>
            <person name="Birkeland N.K."/>
        </authorList>
    </citation>
    <scope>NUCLEOTIDE SEQUENCE</scope>
    <source>
        <strain evidence="3">PL3</strain>
    </source>
</reference>
<keyword evidence="2" id="KW-0732">Signal</keyword>
<organism evidence="3 4">
    <name type="scientific">Clostridium thailandense</name>
    <dbReference type="NCBI Taxonomy" id="2794346"/>
    <lineage>
        <taxon>Bacteria</taxon>
        <taxon>Bacillati</taxon>
        <taxon>Bacillota</taxon>
        <taxon>Clostridia</taxon>
        <taxon>Eubacteriales</taxon>
        <taxon>Clostridiaceae</taxon>
        <taxon>Clostridium</taxon>
    </lineage>
</organism>
<dbReference type="RefSeq" id="WP_218320635.1">
    <property type="nucleotide sequence ID" value="NZ_JAEEGC010000049.1"/>
</dbReference>
<feature type="compositionally biased region" description="Polar residues" evidence="1">
    <location>
        <begin position="148"/>
        <end position="165"/>
    </location>
</feature>
<feature type="region of interest" description="Disordered" evidence="1">
    <location>
        <begin position="146"/>
        <end position="165"/>
    </location>
</feature>
<feature type="signal peptide" evidence="2">
    <location>
        <begin position="1"/>
        <end position="25"/>
    </location>
</feature>
<evidence type="ECO:0008006" key="5">
    <source>
        <dbReference type="Google" id="ProtNLM"/>
    </source>
</evidence>
<evidence type="ECO:0000256" key="1">
    <source>
        <dbReference type="SAM" id="MobiDB-lite"/>
    </source>
</evidence>
<dbReference type="PROSITE" id="PS51257">
    <property type="entry name" value="PROKAR_LIPOPROTEIN"/>
    <property type="match status" value="1"/>
</dbReference>
<sequence length="165" mass="17945">MKKSNFFSKTMVTLVAVSMSVFLFAGCQSKSNDNNTAQAANNTTQNSKKPDPAQMKQRMQDNLKALVTAGTITQAQSDKILEALTTNTGKKDDQGKSQNNTQNNNQNNQQGNNQNRQRTNPLSKLVSDGTITQAQADAVMQKVRGNFNRKNNGQGSQSNGQTSTN</sequence>
<feature type="region of interest" description="Disordered" evidence="1">
    <location>
        <begin position="31"/>
        <end position="53"/>
    </location>
</feature>
<evidence type="ECO:0000313" key="3">
    <source>
        <dbReference type="EMBL" id="MBV7273567.1"/>
    </source>
</evidence>
<dbReference type="EMBL" id="JAEEGC010000049">
    <property type="protein sequence ID" value="MBV7273567.1"/>
    <property type="molecule type" value="Genomic_DNA"/>
</dbReference>
<name>A0A949TQJ2_9CLOT</name>
<feature type="compositionally biased region" description="Low complexity" evidence="1">
    <location>
        <begin position="98"/>
        <end position="120"/>
    </location>
</feature>
<dbReference type="AlphaFoldDB" id="A0A949TQJ2"/>
<protein>
    <recommendedName>
        <fullName evidence="5">Lipoprotein</fullName>
    </recommendedName>
</protein>
<proteinExistence type="predicted"/>
<feature type="chain" id="PRO_5038758282" description="Lipoprotein" evidence="2">
    <location>
        <begin position="26"/>
        <end position="165"/>
    </location>
</feature>
<dbReference type="Proteomes" id="UP000694308">
    <property type="component" value="Unassembled WGS sequence"/>
</dbReference>
<feature type="region of interest" description="Disordered" evidence="1">
    <location>
        <begin position="83"/>
        <end position="120"/>
    </location>
</feature>
<comment type="caution">
    <text evidence="3">The sequence shown here is derived from an EMBL/GenBank/DDBJ whole genome shotgun (WGS) entry which is preliminary data.</text>
</comment>